<reference evidence="12 13" key="1">
    <citation type="submission" date="2014-05" db="EMBL/GenBank/DDBJ databases">
        <title>Draft genome sequence of a rare smut relative, Tilletiaria anomala UBC 951.</title>
        <authorList>
            <consortium name="DOE Joint Genome Institute"/>
            <person name="Toome M."/>
            <person name="Kuo A."/>
            <person name="Henrissat B."/>
            <person name="Lipzen A."/>
            <person name="Tritt A."/>
            <person name="Yoshinaga Y."/>
            <person name="Zane M."/>
            <person name="Barry K."/>
            <person name="Grigoriev I.V."/>
            <person name="Spatafora J.W."/>
            <person name="Aimea M.C."/>
        </authorList>
    </citation>
    <scope>NUCLEOTIDE SEQUENCE [LARGE SCALE GENOMIC DNA]</scope>
    <source>
        <strain evidence="12 13">UBC 951</strain>
    </source>
</reference>
<feature type="site" description="Histone H3K4me3 binding" evidence="7">
    <location>
        <position position="166"/>
    </location>
</feature>
<keyword evidence="5 8" id="KW-0862">Zinc</keyword>
<protein>
    <recommendedName>
        <fullName evidence="11">PHD-type domain-containing protein</fullName>
    </recommendedName>
</protein>
<dbReference type="EMBL" id="JMSN01000051">
    <property type="protein sequence ID" value="KDN44522.1"/>
    <property type="molecule type" value="Genomic_DNA"/>
</dbReference>
<dbReference type="InterPro" id="IPR013083">
    <property type="entry name" value="Znf_RING/FYVE/PHD"/>
</dbReference>
<feature type="binding site" evidence="8">
    <location>
        <position position="187"/>
    </location>
    <ligand>
        <name>Zn(2+)</name>
        <dbReference type="ChEBI" id="CHEBI:29105"/>
        <label>2</label>
    </ligand>
</feature>
<evidence type="ECO:0000256" key="8">
    <source>
        <dbReference type="PIRSR" id="PIRSR628651-51"/>
    </source>
</evidence>
<keyword evidence="3 8" id="KW-0479">Metal-binding</keyword>
<keyword evidence="6" id="KW-0539">Nucleus</keyword>
<feature type="binding site" evidence="8">
    <location>
        <position position="162"/>
    </location>
    <ligand>
        <name>Zn(2+)</name>
        <dbReference type="ChEBI" id="CHEBI:29105"/>
        <label>2</label>
    </ligand>
</feature>
<evidence type="ECO:0000256" key="10">
    <source>
        <dbReference type="SAM" id="MobiDB-lite"/>
    </source>
</evidence>
<dbReference type="RefSeq" id="XP_013242796.1">
    <property type="nucleotide sequence ID" value="XM_013387342.1"/>
</dbReference>
<evidence type="ECO:0000313" key="13">
    <source>
        <dbReference type="Proteomes" id="UP000027361"/>
    </source>
</evidence>
<evidence type="ECO:0000256" key="4">
    <source>
        <dbReference type="ARBA" id="ARBA00022771"/>
    </source>
</evidence>
<evidence type="ECO:0000256" key="9">
    <source>
        <dbReference type="PROSITE-ProRule" id="PRU00146"/>
    </source>
</evidence>
<dbReference type="OrthoDB" id="5411773at2759"/>
<dbReference type="HOGENOM" id="CLU_1321707_0_0_1"/>
<dbReference type="GO" id="GO:0005634">
    <property type="term" value="C:nucleus"/>
    <property type="evidence" value="ECO:0007669"/>
    <property type="project" value="UniProtKB-SubCell"/>
</dbReference>
<dbReference type="Proteomes" id="UP000027361">
    <property type="component" value="Unassembled WGS sequence"/>
</dbReference>
<feature type="site" description="Histone H3K4me3 binding" evidence="7">
    <location>
        <position position="153"/>
    </location>
</feature>
<sequence length="208" mass="22039">MYDWIDRHVQTLDLELQKSESELGGISVRRGTSWSGALREAQGLDAGKGGAGGTGGAGRKRKGASTGLDGDVSASAGTSNAPKKLKGTMATLSRKASSKKKWRVAELMEEASLEGPPPTLNGLGSVAAAMAAAQRLEGEPTYCYCDSISFGAMIQCDNSDSCPIEWFHWPCIGLQTEPKSKWYCAYCRPKGWKGPGMDVPPMAPKAPP</sequence>
<dbReference type="GeneID" id="25264594"/>
<evidence type="ECO:0000256" key="6">
    <source>
        <dbReference type="ARBA" id="ARBA00023242"/>
    </source>
</evidence>
<comment type="subcellular location">
    <subcellularLocation>
        <location evidence="1">Nucleus</location>
    </subcellularLocation>
</comment>
<gene>
    <name evidence="12" type="ORF">K437DRAFT_257042</name>
</gene>
<dbReference type="InterPro" id="IPR019787">
    <property type="entry name" value="Znf_PHD-finger"/>
</dbReference>
<feature type="region of interest" description="Disordered" evidence="10">
    <location>
        <begin position="40"/>
        <end position="94"/>
    </location>
</feature>
<feature type="compositionally biased region" description="Gly residues" evidence="10">
    <location>
        <begin position="46"/>
        <end position="57"/>
    </location>
</feature>
<evidence type="ECO:0000256" key="5">
    <source>
        <dbReference type="ARBA" id="ARBA00022833"/>
    </source>
</evidence>
<comment type="similarity">
    <text evidence="2">Belongs to the ING family.</text>
</comment>
<accession>A0A066VS19</accession>
<feature type="binding site" evidence="8">
    <location>
        <position position="145"/>
    </location>
    <ligand>
        <name>Zn(2+)</name>
        <dbReference type="ChEBI" id="CHEBI:29105"/>
        <label>1</label>
    </ligand>
</feature>
<dbReference type="GO" id="GO:0000785">
    <property type="term" value="C:chromatin"/>
    <property type="evidence" value="ECO:0007669"/>
    <property type="project" value="UniProtKB-ARBA"/>
</dbReference>
<dbReference type="CDD" id="cd15505">
    <property type="entry name" value="PHD_ING"/>
    <property type="match status" value="1"/>
</dbReference>
<dbReference type="InterPro" id="IPR011011">
    <property type="entry name" value="Znf_FYVE_PHD"/>
</dbReference>
<comment type="caution">
    <text evidence="12">The sequence shown here is derived from an EMBL/GenBank/DDBJ whole genome shotgun (WGS) entry which is preliminary data.</text>
</comment>
<dbReference type="InterPro" id="IPR028651">
    <property type="entry name" value="ING_fam"/>
</dbReference>
<evidence type="ECO:0000256" key="1">
    <source>
        <dbReference type="ARBA" id="ARBA00004123"/>
    </source>
</evidence>
<dbReference type="GO" id="GO:0008270">
    <property type="term" value="F:zinc ion binding"/>
    <property type="evidence" value="ECO:0007669"/>
    <property type="project" value="UniProtKB-KW"/>
</dbReference>
<dbReference type="Gene3D" id="3.30.40.10">
    <property type="entry name" value="Zinc/RING finger domain, C3HC4 (zinc finger)"/>
    <property type="match status" value="1"/>
</dbReference>
<dbReference type="SMART" id="SM00249">
    <property type="entry name" value="PHD"/>
    <property type="match status" value="1"/>
</dbReference>
<dbReference type="STRING" id="1037660.A0A066VS19"/>
<keyword evidence="13" id="KW-1185">Reference proteome</keyword>
<name>A0A066VS19_TILAU</name>
<evidence type="ECO:0000259" key="11">
    <source>
        <dbReference type="PROSITE" id="PS50016"/>
    </source>
</evidence>
<proteinExistence type="inferred from homology"/>
<feature type="domain" description="PHD-type" evidence="11">
    <location>
        <begin position="140"/>
        <end position="190"/>
    </location>
</feature>
<dbReference type="AlphaFoldDB" id="A0A066VS19"/>
<dbReference type="InParanoid" id="A0A066VS19"/>
<evidence type="ECO:0000313" key="12">
    <source>
        <dbReference type="EMBL" id="KDN44522.1"/>
    </source>
</evidence>
<evidence type="ECO:0000256" key="2">
    <source>
        <dbReference type="ARBA" id="ARBA00010210"/>
    </source>
</evidence>
<organism evidence="12 13">
    <name type="scientific">Tilletiaria anomala (strain ATCC 24038 / CBS 436.72 / UBC 951)</name>
    <dbReference type="NCBI Taxonomy" id="1037660"/>
    <lineage>
        <taxon>Eukaryota</taxon>
        <taxon>Fungi</taxon>
        <taxon>Dikarya</taxon>
        <taxon>Basidiomycota</taxon>
        <taxon>Ustilaginomycotina</taxon>
        <taxon>Exobasidiomycetes</taxon>
        <taxon>Georgefischeriales</taxon>
        <taxon>Tilletiariaceae</taxon>
        <taxon>Tilletiaria</taxon>
    </lineage>
</organism>
<evidence type="ECO:0000256" key="3">
    <source>
        <dbReference type="ARBA" id="ARBA00022723"/>
    </source>
</evidence>
<feature type="site" description="Histone H3K4me3 binding" evidence="7">
    <location>
        <position position="142"/>
    </location>
</feature>
<evidence type="ECO:0000256" key="7">
    <source>
        <dbReference type="PIRSR" id="PIRSR628651-50"/>
    </source>
</evidence>
<feature type="binding site" evidence="8">
    <location>
        <position position="171"/>
    </location>
    <ligand>
        <name>Zn(2+)</name>
        <dbReference type="ChEBI" id="CHEBI:29105"/>
        <label>1</label>
    </ligand>
</feature>
<dbReference type="InterPro" id="IPR001965">
    <property type="entry name" value="Znf_PHD"/>
</dbReference>
<feature type="site" description="Histone H3K4me3 binding" evidence="7">
    <location>
        <position position="157"/>
    </location>
</feature>
<feature type="binding site" evidence="8">
    <location>
        <position position="143"/>
    </location>
    <ligand>
        <name>Zn(2+)</name>
        <dbReference type="ChEBI" id="CHEBI:29105"/>
        <label>1</label>
    </ligand>
</feature>
<feature type="binding site" evidence="8">
    <location>
        <position position="184"/>
    </location>
    <ligand>
        <name>Zn(2+)</name>
        <dbReference type="ChEBI" id="CHEBI:29105"/>
        <label>2</label>
    </ligand>
</feature>
<dbReference type="PROSITE" id="PS50016">
    <property type="entry name" value="ZF_PHD_2"/>
    <property type="match status" value="1"/>
</dbReference>
<dbReference type="PANTHER" id="PTHR10333">
    <property type="entry name" value="INHIBITOR OF GROWTH PROTEIN"/>
    <property type="match status" value="1"/>
</dbReference>
<feature type="binding site" evidence="8">
    <location>
        <position position="156"/>
    </location>
    <ligand>
        <name>Zn(2+)</name>
        <dbReference type="ChEBI" id="CHEBI:29105"/>
        <label>2</label>
    </ligand>
</feature>
<dbReference type="SUPFAM" id="SSF57903">
    <property type="entry name" value="FYVE/PHD zinc finger"/>
    <property type="match status" value="1"/>
</dbReference>
<keyword evidence="4 9" id="KW-0863">Zinc-finger</keyword>
<feature type="binding site" evidence="8">
    <location>
        <position position="168"/>
    </location>
    <ligand>
        <name>Zn(2+)</name>
        <dbReference type="ChEBI" id="CHEBI:29105"/>
        <label>1</label>
    </ligand>
</feature>